<sequence length="269" mass="30094">MILLFIVFLVRFIKYQTAEVLVNPAPIVFGEIGQTVTIHSRVKEISNGYTYMSWYRVRPSGKVEVLAYFSSSVVKFNRYSGELPKNSENAYLNVSNAAISDSGHYFAVVRSVEKLTPGFPAVLAVTDPKGLPVMQVFRSRASGTVLCELKGGGPHWSDPQWETEDGEERLKLQPKAETSVDEHGEFIRSSILSLEDGIREVNCVCQHSTGVIIRTRVMQDSKDQCQVLLYLSPMAAVMLLVTVTASGLWAWRQWKQTPITQGMDSNDRI</sequence>
<evidence type="ECO:0000313" key="5">
    <source>
        <dbReference type="Proteomes" id="UP001152622"/>
    </source>
</evidence>
<dbReference type="OrthoDB" id="8778643at2759"/>
<dbReference type="InterPro" id="IPR013106">
    <property type="entry name" value="Ig_V-set"/>
</dbReference>
<dbReference type="EMBL" id="JAINUF010000007">
    <property type="protein sequence ID" value="KAJ8354859.1"/>
    <property type="molecule type" value="Genomic_DNA"/>
</dbReference>
<organism evidence="4 5">
    <name type="scientific">Synaphobranchus kaupii</name>
    <name type="common">Kaup's arrowtooth eel</name>
    <dbReference type="NCBI Taxonomy" id="118154"/>
    <lineage>
        <taxon>Eukaryota</taxon>
        <taxon>Metazoa</taxon>
        <taxon>Chordata</taxon>
        <taxon>Craniata</taxon>
        <taxon>Vertebrata</taxon>
        <taxon>Euteleostomi</taxon>
        <taxon>Actinopterygii</taxon>
        <taxon>Neopterygii</taxon>
        <taxon>Teleostei</taxon>
        <taxon>Anguilliformes</taxon>
        <taxon>Synaphobranchidae</taxon>
        <taxon>Synaphobranchus</taxon>
    </lineage>
</organism>
<proteinExistence type="predicted"/>
<keyword evidence="1" id="KW-0472">Membrane</keyword>
<accession>A0A9Q1IVT3</accession>
<evidence type="ECO:0000259" key="3">
    <source>
        <dbReference type="Pfam" id="PF07686"/>
    </source>
</evidence>
<dbReference type="Proteomes" id="UP001152622">
    <property type="component" value="Chromosome 7"/>
</dbReference>
<name>A0A9Q1IVT3_SYNKA</name>
<comment type="caution">
    <text evidence="4">The sequence shown here is derived from an EMBL/GenBank/DDBJ whole genome shotgun (WGS) entry which is preliminary data.</text>
</comment>
<dbReference type="Pfam" id="PF07686">
    <property type="entry name" value="V-set"/>
    <property type="match status" value="1"/>
</dbReference>
<feature type="domain" description="Immunoglobulin V-set" evidence="3">
    <location>
        <begin position="28"/>
        <end position="111"/>
    </location>
</feature>
<feature type="chain" id="PRO_5040371943" description="Immunoglobulin V-set domain-containing protein" evidence="2">
    <location>
        <begin position="19"/>
        <end position="269"/>
    </location>
</feature>
<dbReference type="InterPro" id="IPR036179">
    <property type="entry name" value="Ig-like_dom_sf"/>
</dbReference>
<dbReference type="Gene3D" id="2.60.40.10">
    <property type="entry name" value="Immunoglobulins"/>
    <property type="match status" value="1"/>
</dbReference>
<feature type="transmembrane region" description="Helical" evidence="1">
    <location>
        <begin position="227"/>
        <end position="251"/>
    </location>
</feature>
<dbReference type="AlphaFoldDB" id="A0A9Q1IVT3"/>
<evidence type="ECO:0000256" key="1">
    <source>
        <dbReference type="SAM" id="Phobius"/>
    </source>
</evidence>
<protein>
    <recommendedName>
        <fullName evidence="3">Immunoglobulin V-set domain-containing protein</fullName>
    </recommendedName>
</protein>
<keyword evidence="5" id="KW-1185">Reference proteome</keyword>
<evidence type="ECO:0000256" key="2">
    <source>
        <dbReference type="SAM" id="SignalP"/>
    </source>
</evidence>
<keyword evidence="1" id="KW-1133">Transmembrane helix</keyword>
<keyword evidence="2" id="KW-0732">Signal</keyword>
<evidence type="ECO:0000313" key="4">
    <source>
        <dbReference type="EMBL" id="KAJ8354859.1"/>
    </source>
</evidence>
<dbReference type="SUPFAM" id="SSF48726">
    <property type="entry name" value="Immunoglobulin"/>
    <property type="match status" value="1"/>
</dbReference>
<keyword evidence="1" id="KW-0812">Transmembrane</keyword>
<reference evidence="4" key="1">
    <citation type="journal article" date="2023" name="Science">
        <title>Genome structures resolve the early diversification of teleost fishes.</title>
        <authorList>
            <person name="Parey E."/>
            <person name="Louis A."/>
            <person name="Montfort J."/>
            <person name="Bouchez O."/>
            <person name="Roques C."/>
            <person name="Iampietro C."/>
            <person name="Lluch J."/>
            <person name="Castinel A."/>
            <person name="Donnadieu C."/>
            <person name="Desvignes T."/>
            <person name="Floi Bucao C."/>
            <person name="Jouanno E."/>
            <person name="Wen M."/>
            <person name="Mejri S."/>
            <person name="Dirks R."/>
            <person name="Jansen H."/>
            <person name="Henkel C."/>
            <person name="Chen W.J."/>
            <person name="Zahm M."/>
            <person name="Cabau C."/>
            <person name="Klopp C."/>
            <person name="Thompson A.W."/>
            <person name="Robinson-Rechavi M."/>
            <person name="Braasch I."/>
            <person name="Lecointre G."/>
            <person name="Bobe J."/>
            <person name="Postlethwait J.H."/>
            <person name="Berthelot C."/>
            <person name="Roest Crollius H."/>
            <person name="Guiguen Y."/>
        </authorList>
    </citation>
    <scope>NUCLEOTIDE SEQUENCE</scope>
    <source>
        <strain evidence="4">WJC10195</strain>
    </source>
</reference>
<gene>
    <name evidence="4" type="ORF">SKAU_G00224260</name>
</gene>
<feature type="signal peptide" evidence="2">
    <location>
        <begin position="1"/>
        <end position="18"/>
    </location>
</feature>
<dbReference type="InterPro" id="IPR013783">
    <property type="entry name" value="Ig-like_fold"/>
</dbReference>